<proteinExistence type="predicted"/>
<organism evidence="3 4">
    <name type="scientific">Phytohabitans aurantiacus</name>
    <dbReference type="NCBI Taxonomy" id="3016789"/>
    <lineage>
        <taxon>Bacteria</taxon>
        <taxon>Bacillati</taxon>
        <taxon>Actinomycetota</taxon>
        <taxon>Actinomycetes</taxon>
        <taxon>Micromonosporales</taxon>
        <taxon>Micromonosporaceae</taxon>
    </lineage>
</organism>
<evidence type="ECO:0000259" key="2">
    <source>
        <dbReference type="Pfam" id="PF14219"/>
    </source>
</evidence>
<keyword evidence="1" id="KW-0812">Transmembrane</keyword>
<keyword evidence="1" id="KW-0472">Membrane</keyword>
<feature type="transmembrane region" description="Helical" evidence="1">
    <location>
        <begin position="37"/>
        <end position="66"/>
    </location>
</feature>
<dbReference type="Proteomes" id="UP001144280">
    <property type="component" value="Unassembled WGS sequence"/>
</dbReference>
<keyword evidence="4" id="KW-1185">Reference proteome</keyword>
<feature type="transmembrane region" description="Helical" evidence="1">
    <location>
        <begin position="128"/>
        <end position="151"/>
    </location>
</feature>
<evidence type="ECO:0000313" key="3">
    <source>
        <dbReference type="EMBL" id="GLH96882.1"/>
    </source>
</evidence>
<gene>
    <name evidence="3" type="ORF">Pa4123_21560</name>
</gene>
<feature type="transmembrane region" description="Helical" evidence="1">
    <location>
        <begin position="163"/>
        <end position="182"/>
    </location>
</feature>
<protein>
    <recommendedName>
        <fullName evidence="2">DUF4328 domain-containing protein</fullName>
    </recommendedName>
</protein>
<evidence type="ECO:0000313" key="4">
    <source>
        <dbReference type="Proteomes" id="UP001144280"/>
    </source>
</evidence>
<dbReference type="InterPro" id="IPR025565">
    <property type="entry name" value="DUF4328"/>
</dbReference>
<name>A0ABQ5QSM8_9ACTN</name>
<keyword evidence="1" id="KW-1133">Transmembrane helix</keyword>
<dbReference type="EMBL" id="BSDI01000007">
    <property type="protein sequence ID" value="GLH96882.1"/>
    <property type="molecule type" value="Genomic_DNA"/>
</dbReference>
<evidence type="ECO:0000256" key="1">
    <source>
        <dbReference type="SAM" id="Phobius"/>
    </source>
</evidence>
<feature type="domain" description="DUF4328" evidence="2">
    <location>
        <begin position="73"/>
        <end position="235"/>
    </location>
</feature>
<dbReference type="Pfam" id="PF14219">
    <property type="entry name" value="DUF4328"/>
    <property type="match status" value="1"/>
</dbReference>
<feature type="transmembrane region" description="Helical" evidence="1">
    <location>
        <begin position="87"/>
        <end position="108"/>
    </location>
</feature>
<reference evidence="3" key="1">
    <citation type="submission" date="2022-12" db="EMBL/GenBank/DDBJ databases">
        <title>New Phytohabitans aurantiacus sp. RD004123 nov., an actinomycete isolated from soil.</title>
        <authorList>
            <person name="Triningsih D.W."/>
            <person name="Harunari E."/>
            <person name="Igarashi Y."/>
        </authorList>
    </citation>
    <scope>NUCLEOTIDE SEQUENCE</scope>
    <source>
        <strain evidence="3">RD004123</strain>
    </source>
</reference>
<accession>A0ABQ5QSM8</accession>
<feature type="transmembrane region" description="Helical" evidence="1">
    <location>
        <begin position="217"/>
        <end position="236"/>
    </location>
</feature>
<sequence length="266" mass="28643">MLCQTCGTELRPRARKCSRCLRPAPQSLIPGYPLRGLGLATVIAIGVASVASLLFAFWPVAGAALARKAARTEDADLLDTTALVEGLLGVSTLFIMITTAVLLIVWLYRARQNLDKLGTAEGAMGPGWAIGGWFIPFANLVIPFRVMAAVARGSLPRSGRLTALLWGWWLTYLAATSLEQVMSTIDTAAYDKLPYPVVNASNFADYVAYYEDQLLRLLPSGLLYVIAGVFLIMLMLRVSRGQEERLSAVPAEPIMPGMAVSGPPTA</sequence>
<comment type="caution">
    <text evidence="3">The sequence shown here is derived from an EMBL/GenBank/DDBJ whole genome shotgun (WGS) entry which is preliminary data.</text>
</comment>